<dbReference type="PANTHER" id="PTHR34139:SF1">
    <property type="entry name" value="RNASE MJ1380-RELATED"/>
    <property type="match status" value="1"/>
</dbReference>
<keyword evidence="4" id="KW-0547">Nucleotide-binding</keyword>
<evidence type="ECO:0000256" key="3">
    <source>
        <dbReference type="ARBA" id="ARBA00022722"/>
    </source>
</evidence>
<comment type="similarity">
    <text evidence="6">Belongs to the HepT RNase toxin family.</text>
</comment>
<dbReference type="PANTHER" id="PTHR34139">
    <property type="entry name" value="UPF0331 PROTEIN MJ0127"/>
    <property type="match status" value="1"/>
</dbReference>
<evidence type="ECO:0000256" key="4">
    <source>
        <dbReference type="ARBA" id="ARBA00022741"/>
    </source>
</evidence>
<evidence type="ECO:0008006" key="8">
    <source>
        <dbReference type="Google" id="ProtNLM"/>
    </source>
</evidence>
<name>A0A3B0W961_9ZZZZ</name>
<evidence type="ECO:0000313" key="7">
    <source>
        <dbReference type="EMBL" id="VAW51801.1"/>
    </source>
</evidence>
<keyword evidence="5" id="KW-0378">Hydrolase</keyword>
<dbReference type="Pfam" id="PF01934">
    <property type="entry name" value="HepT-like"/>
    <property type="match status" value="1"/>
</dbReference>
<dbReference type="GO" id="GO:0016787">
    <property type="term" value="F:hydrolase activity"/>
    <property type="evidence" value="ECO:0007669"/>
    <property type="project" value="UniProtKB-KW"/>
</dbReference>
<dbReference type="GO" id="GO:0004540">
    <property type="term" value="F:RNA nuclease activity"/>
    <property type="evidence" value="ECO:0007669"/>
    <property type="project" value="InterPro"/>
</dbReference>
<reference evidence="7" key="1">
    <citation type="submission" date="2018-06" db="EMBL/GenBank/DDBJ databases">
        <authorList>
            <person name="Zhirakovskaya E."/>
        </authorList>
    </citation>
    <scope>NUCLEOTIDE SEQUENCE</scope>
</reference>
<evidence type="ECO:0000256" key="6">
    <source>
        <dbReference type="ARBA" id="ARBA00024207"/>
    </source>
</evidence>
<evidence type="ECO:0000256" key="1">
    <source>
        <dbReference type="ARBA" id="ARBA00022553"/>
    </source>
</evidence>
<gene>
    <name evidence="7" type="ORF">MNBD_GAMMA05-87</name>
</gene>
<dbReference type="GO" id="GO:0110001">
    <property type="term" value="C:toxin-antitoxin complex"/>
    <property type="evidence" value="ECO:0007669"/>
    <property type="project" value="InterPro"/>
</dbReference>
<proteinExistence type="inferred from homology"/>
<sequence length="114" mass="13267">MLPEERDPAYLWDMLEAAKEADEMLAEYDLSAFLADRVMLRAIERIIEIIGESARRVSTDYQKTHPEIHWHEIIGQRNILAHEYGQINHELLYKTATDDLPKLITIIESLLPPL</sequence>
<dbReference type="InterPro" id="IPR037038">
    <property type="entry name" value="HepT-like_sf"/>
</dbReference>
<organism evidence="7">
    <name type="scientific">hydrothermal vent metagenome</name>
    <dbReference type="NCBI Taxonomy" id="652676"/>
    <lineage>
        <taxon>unclassified sequences</taxon>
        <taxon>metagenomes</taxon>
        <taxon>ecological metagenomes</taxon>
    </lineage>
</organism>
<dbReference type="GO" id="GO:0000166">
    <property type="term" value="F:nucleotide binding"/>
    <property type="evidence" value="ECO:0007669"/>
    <property type="project" value="UniProtKB-KW"/>
</dbReference>
<dbReference type="Gene3D" id="1.20.120.580">
    <property type="entry name" value="bsu32300-like"/>
    <property type="match status" value="1"/>
</dbReference>
<evidence type="ECO:0000256" key="2">
    <source>
        <dbReference type="ARBA" id="ARBA00022649"/>
    </source>
</evidence>
<keyword evidence="2" id="KW-1277">Toxin-antitoxin system</keyword>
<keyword evidence="1" id="KW-0597">Phosphoprotein</keyword>
<dbReference type="InterPro" id="IPR008201">
    <property type="entry name" value="HepT-like"/>
</dbReference>
<protein>
    <recommendedName>
        <fullName evidence="8">DUF86 domain-containing protein</fullName>
    </recommendedName>
</protein>
<keyword evidence="3" id="KW-0540">Nuclease</keyword>
<evidence type="ECO:0000256" key="5">
    <source>
        <dbReference type="ARBA" id="ARBA00022801"/>
    </source>
</evidence>
<dbReference type="AlphaFoldDB" id="A0A3B0W961"/>
<accession>A0A3B0W961</accession>
<dbReference type="EMBL" id="UOFE01000022">
    <property type="protein sequence ID" value="VAW51801.1"/>
    <property type="molecule type" value="Genomic_DNA"/>
</dbReference>
<dbReference type="InterPro" id="IPR051813">
    <property type="entry name" value="HepT_RNase_toxin"/>
</dbReference>